<comment type="catalytic activity">
    <reaction evidence="5">
        <text>L-alpha-aminoacyl-L-histidine(out) = L-alpha-aminoacyl-L-histidine(in)</text>
        <dbReference type="Rhea" id="RHEA:79375"/>
        <dbReference type="ChEBI" id="CHEBI:229967"/>
    </reaction>
</comment>
<evidence type="ECO:0000256" key="17">
    <source>
        <dbReference type="ARBA" id="ARBA00045709"/>
    </source>
</evidence>
<feature type="region of interest" description="Disordered" evidence="19">
    <location>
        <begin position="1"/>
        <end position="21"/>
    </location>
</feature>
<dbReference type="GO" id="GO:0016020">
    <property type="term" value="C:membrane"/>
    <property type="evidence" value="ECO:0007669"/>
    <property type="project" value="UniProtKB-SubCell"/>
</dbReference>
<organism evidence="22 23">
    <name type="scientific">Hyaloscypha bicolor E</name>
    <dbReference type="NCBI Taxonomy" id="1095630"/>
    <lineage>
        <taxon>Eukaryota</taxon>
        <taxon>Fungi</taxon>
        <taxon>Dikarya</taxon>
        <taxon>Ascomycota</taxon>
        <taxon>Pezizomycotina</taxon>
        <taxon>Leotiomycetes</taxon>
        <taxon>Helotiales</taxon>
        <taxon>Hyaloscyphaceae</taxon>
        <taxon>Hyaloscypha</taxon>
        <taxon>Hyaloscypha bicolor</taxon>
    </lineage>
</organism>
<feature type="transmembrane region" description="Helical" evidence="20">
    <location>
        <begin position="258"/>
        <end position="279"/>
    </location>
</feature>
<evidence type="ECO:0000256" key="14">
    <source>
        <dbReference type="ARBA" id="ARBA00044924"/>
    </source>
</evidence>
<feature type="transmembrane region" description="Helical" evidence="20">
    <location>
        <begin position="105"/>
        <end position="129"/>
    </location>
</feature>
<evidence type="ECO:0000256" key="20">
    <source>
        <dbReference type="SAM" id="Phobius"/>
    </source>
</evidence>
<comment type="catalytic activity">
    <reaction evidence="2">
        <text>L-lysyl-L-alanine(out) = L-lysyl-L-alanine(in)</text>
        <dbReference type="Rhea" id="RHEA:79399"/>
        <dbReference type="ChEBI" id="CHEBI:229954"/>
    </reaction>
</comment>
<comment type="subunit">
    <text evidence="18">Homodimer. Interacts with lysosomal protein GLMP (via lumenal domain); the interaction starts while both proteins are still in the endoplasmic reticulum and is required for stabilization of MFSD1 in lysosomes but has no direct effect on its targeting to lysosomes or transporter activity.</text>
</comment>
<evidence type="ECO:0000256" key="13">
    <source>
        <dbReference type="ARBA" id="ARBA00044919"/>
    </source>
</evidence>
<dbReference type="SUPFAM" id="SSF103473">
    <property type="entry name" value="MFS general substrate transporter"/>
    <property type="match status" value="1"/>
</dbReference>
<keyword evidence="23" id="KW-1185">Reference proteome</keyword>
<comment type="catalytic activity">
    <reaction evidence="11">
        <text>L-arginyl-glycine(out) = L-arginyl-glycine(in)</text>
        <dbReference type="Rhea" id="RHEA:79391"/>
        <dbReference type="ChEBI" id="CHEBI:229955"/>
    </reaction>
</comment>
<evidence type="ECO:0000256" key="6">
    <source>
        <dbReference type="ARBA" id="ARBA00044891"/>
    </source>
</evidence>
<dbReference type="AlphaFoldDB" id="A0A2J6SNG5"/>
<proteinExistence type="predicted"/>
<evidence type="ECO:0000313" key="22">
    <source>
        <dbReference type="EMBL" id="PMD52312.1"/>
    </source>
</evidence>
<evidence type="ECO:0000256" key="12">
    <source>
        <dbReference type="ARBA" id="ARBA00044912"/>
    </source>
</evidence>
<dbReference type="InterPro" id="IPR020846">
    <property type="entry name" value="MFS_dom"/>
</dbReference>
<evidence type="ECO:0000256" key="16">
    <source>
        <dbReference type="ARBA" id="ARBA00045018"/>
    </source>
</evidence>
<comment type="catalytic activity">
    <reaction evidence="13">
        <text>L-alanyl-L-lysine(out) = L-alanyl-L-lysine(in)</text>
        <dbReference type="Rhea" id="RHEA:79415"/>
        <dbReference type="ChEBI" id="CHEBI:192470"/>
    </reaction>
</comment>
<dbReference type="EMBL" id="KZ613912">
    <property type="protein sequence ID" value="PMD52312.1"/>
    <property type="molecule type" value="Genomic_DNA"/>
</dbReference>
<feature type="transmembrane region" description="Helical" evidence="20">
    <location>
        <begin position="201"/>
        <end position="223"/>
    </location>
</feature>
<evidence type="ECO:0000256" key="2">
    <source>
        <dbReference type="ARBA" id="ARBA00044876"/>
    </source>
</evidence>
<evidence type="ECO:0000256" key="8">
    <source>
        <dbReference type="ARBA" id="ARBA00044898"/>
    </source>
</evidence>
<comment type="catalytic activity">
    <reaction evidence="6">
        <text>L-lysyl-L-alpha-amino acid(out) = L-lysyl-L-alpha-amino acid(in)</text>
        <dbReference type="Rhea" id="RHEA:79387"/>
        <dbReference type="ChEBI" id="CHEBI:229965"/>
    </reaction>
</comment>
<feature type="transmembrane region" description="Helical" evidence="20">
    <location>
        <begin position="299"/>
        <end position="320"/>
    </location>
</feature>
<feature type="transmembrane region" description="Helical" evidence="20">
    <location>
        <begin position="78"/>
        <end position="99"/>
    </location>
</feature>
<sequence>MSAESQGHKGNSGVEVSSIPADGSTNENSTLVTVPLSFKLASILLVSAIGFGSSWSGGITGAMKTTLKKGLNINNTQFALLEASEDFMVTALVLLSGVVTDRIGGASAILYGNVIYTVGSILVAAATTVRSYKFMIFGRVVLALGDIATQIAQYKIFSSWFPPSHGFAATLGLELGIGKIGGFVGKSTANIIAKKTGDFSWVFWTAVFMNLFTNFMTVIFYFFTRYCKRTFKSTPDPATGEELTEKNKKFELGKVLELPWVFWGVMGFSLFETSTAIVFQQNATELAQLRFGTDAVTAGWYTSVLQYAGFFVVPCVGIFIDLLGNRITLMVLCGAGVFLSMCLVNWATTTRGTAAAFGIYAVAYSFGPTTIIDSIRTSLWHSSVFGSAYACKITMNNALKVTPVYVVLSVLSFIVSLAMLTLFLLSKTSTGKISSIYVDIGRLQWTRKQRLIKGDLMNERKLIVGGGEEGYGEKGREMKRLSKICFGALMCLVLGSWVAYFWGVATGNNE</sequence>
<feature type="transmembrane region" description="Helical" evidence="20">
    <location>
        <begin position="36"/>
        <end position="57"/>
    </location>
</feature>
<dbReference type="GO" id="GO:0022857">
    <property type="term" value="F:transmembrane transporter activity"/>
    <property type="evidence" value="ECO:0007669"/>
    <property type="project" value="InterPro"/>
</dbReference>
<dbReference type="Pfam" id="PF07690">
    <property type="entry name" value="MFS_1"/>
    <property type="match status" value="1"/>
</dbReference>
<evidence type="ECO:0000256" key="11">
    <source>
        <dbReference type="ARBA" id="ARBA00044903"/>
    </source>
</evidence>
<keyword evidence="20" id="KW-0812">Transmembrane</keyword>
<gene>
    <name evidence="22" type="ORF">K444DRAFT_648119</name>
</gene>
<dbReference type="PANTHER" id="PTHR23512">
    <property type="entry name" value="MAJOR FACILITATOR SUPERFAMILY DOMAIN-CONTAINING PROTEIN 1"/>
    <property type="match status" value="1"/>
</dbReference>
<comment type="catalytic activity">
    <reaction evidence="3">
        <text>L-histidyl-glycine(out) = L-histidyl-glycine(in)</text>
        <dbReference type="Rhea" id="RHEA:79395"/>
        <dbReference type="ChEBI" id="CHEBI:229957"/>
    </reaction>
</comment>
<accession>A0A2J6SNG5</accession>
<dbReference type="OrthoDB" id="424834at2759"/>
<comment type="catalytic activity">
    <reaction evidence="12">
        <text>L-histidyl-L-alpha-amino acid(out) = L-histidyl-L-alpha-amino acid(in)</text>
        <dbReference type="Rhea" id="RHEA:79379"/>
        <dbReference type="ChEBI" id="CHEBI:229964"/>
    </reaction>
</comment>
<comment type="catalytic activity">
    <reaction evidence="10">
        <text>L-lysyl-L-lysine(out) = L-lysyl-L-lysine(in)</text>
        <dbReference type="Rhea" id="RHEA:79403"/>
        <dbReference type="ChEBI" id="CHEBI:229956"/>
    </reaction>
</comment>
<evidence type="ECO:0000256" key="9">
    <source>
        <dbReference type="ARBA" id="ARBA00044899"/>
    </source>
</evidence>
<dbReference type="PANTHER" id="PTHR23512:SF12">
    <property type="entry name" value="TRANSPORTER, PUTATIVE (AFU_ORTHOLOGUE AFUA_4G00260)-RELATED"/>
    <property type="match status" value="1"/>
</dbReference>
<comment type="catalytic activity">
    <reaction evidence="14">
        <text>L-lysyl-glycine(out) = L-lysyl-glycine(in)</text>
        <dbReference type="Rhea" id="RHEA:79407"/>
        <dbReference type="ChEBI" id="CHEBI:191202"/>
    </reaction>
</comment>
<dbReference type="InterPro" id="IPR052187">
    <property type="entry name" value="MFSD1"/>
</dbReference>
<feature type="domain" description="Major facilitator superfamily (MFS) profile" evidence="21">
    <location>
        <begin position="42"/>
        <end position="510"/>
    </location>
</feature>
<keyword evidence="20" id="KW-0472">Membrane</keyword>
<feature type="transmembrane region" description="Helical" evidence="20">
    <location>
        <begin position="404"/>
        <end position="425"/>
    </location>
</feature>
<dbReference type="STRING" id="1095630.A0A2J6SNG5"/>
<dbReference type="PROSITE" id="PS50850">
    <property type="entry name" value="MFS"/>
    <property type="match status" value="1"/>
</dbReference>
<evidence type="ECO:0000256" key="18">
    <source>
        <dbReference type="ARBA" id="ARBA00046376"/>
    </source>
</evidence>
<evidence type="ECO:0000256" key="7">
    <source>
        <dbReference type="ARBA" id="ARBA00044893"/>
    </source>
</evidence>
<evidence type="ECO:0000256" key="4">
    <source>
        <dbReference type="ARBA" id="ARBA00044881"/>
    </source>
</evidence>
<name>A0A2J6SNG5_9HELO</name>
<protein>
    <recommendedName>
        <fullName evidence="15">Lysosomal dipeptide transporter MFSD1</fullName>
    </recommendedName>
    <alternativeName>
        <fullName evidence="16">Major facilitator superfamily domain-containing protein 1</fullName>
    </alternativeName>
</protein>
<feature type="transmembrane region" description="Helical" evidence="20">
    <location>
        <begin position="484"/>
        <end position="505"/>
    </location>
</feature>
<evidence type="ECO:0000259" key="21">
    <source>
        <dbReference type="PROSITE" id="PS50850"/>
    </source>
</evidence>
<comment type="catalytic activity">
    <reaction evidence="7">
        <text>L-alpha-aminoacyl-L-lysine(out) = L-alpha-aminoacyl-L-lysine(in)</text>
        <dbReference type="Rhea" id="RHEA:79383"/>
        <dbReference type="ChEBI" id="CHEBI:229966"/>
    </reaction>
</comment>
<comment type="catalytic activity">
    <reaction evidence="4">
        <text>L-alpha-aminoacyl-L-arginine(out) = L-alpha-aminoacyl-L-arginine(in)</text>
        <dbReference type="Rhea" id="RHEA:79367"/>
        <dbReference type="ChEBI" id="CHEBI:229968"/>
    </reaction>
</comment>
<reference evidence="22 23" key="1">
    <citation type="submission" date="2016-04" db="EMBL/GenBank/DDBJ databases">
        <title>A degradative enzymes factory behind the ericoid mycorrhizal symbiosis.</title>
        <authorList>
            <consortium name="DOE Joint Genome Institute"/>
            <person name="Martino E."/>
            <person name="Morin E."/>
            <person name="Grelet G."/>
            <person name="Kuo A."/>
            <person name="Kohler A."/>
            <person name="Daghino S."/>
            <person name="Barry K."/>
            <person name="Choi C."/>
            <person name="Cichocki N."/>
            <person name="Clum A."/>
            <person name="Copeland A."/>
            <person name="Hainaut M."/>
            <person name="Haridas S."/>
            <person name="Labutti K."/>
            <person name="Lindquist E."/>
            <person name="Lipzen A."/>
            <person name="Khouja H.-R."/>
            <person name="Murat C."/>
            <person name="Ohm R."/>
            <person name="Olson A."/>
            <person name="Spatafora J."/>
            <person name="Veneault-Fourrey C."/>
            <person name="Henrissat B."/>
            <person name="Grigoriev I."/>
            <person name="Martin F."/>
            <person name="Perotto S."/>
        </authorList>
    </citation>
    <scope>NUCLEOTIDE SEQUENCE [LARGE SCALE GENOMIC DNA]</scope>
    <source>
        <strain evidence="22 23">E</strain>
    </source>
</reference>
<feature type="transmembrane region" description="Helical" evidence="20">
    <location>
        <begin position="327"/>
        <end position="347"/>
    </location>
</feature>
<evidence type="ECO:0000256" key="1">
    <source>
        <dbReference type="ARBA" id="ARBA00004141"/>
    </source>
</evidence>
<dbReference type="Gene3D" id="1.20.1250.20">
    <property type="entry name" value="MFS general substrate transporter like domains"/>
    <property type="match status" value="1"/>
</dbReference>
<dbReference type="GeneID" id="36593504"/>
<evidence type="ECO:0000256" key="3">
    <source>
        <dbReference type="ARBA" id="ARBA00044878"/>
    </source>
</evidence>
<evidence type="ECO:0000256" key="5">
    <source>
        <dbReference type="ARBA" id="ARBA00044884"/>
    </source>
</evidence>
<comment type="catalytic activity">
    <reaction evidence="9">
        <text>L-arginyl-L-alpha-amino acid(out) = L-arginyl-L-alpha-amino acid(in)</text>
        <dbReference type="Rhea" id="RHEA:79371"/>
        <dbReference type="ChEBI" id="CHEBI:84315"/>
    </reaction>
</comment>
<evidence type="ECO:0000256" key="19">
    <source>
        <dbReference type="SAM" id="MobiDB-lite"/>
    </source>
</evidence>
<dbReference type="RefSeq" id="XP_024729216.1">
    <property type="nucleotide sequence ID" value="XM_024885427.1"/>
</dbReference>
<keyword evidence="20" id="KW-1133">Transmembrane helix</keyword>
<comment type="catalytic activity">
    <reaction evidence="8">
        <text>L-aspartyl-L-lysine(out) = L-aspartyl-L-lysine(in)</text>
        <dbReference type="Rhea" id="RHEA:79411"/>
        <dbReference type="ChEBI" id="CHEBI:229953"/>
    </reaction>
</comment>
<dbReference type="InParanoid" id="A0A2J6SNG5"/>
<dbReference type="Proteomes" id="UP000235371">
    <property type="component" value="Unassembled WGS sequence"/>
</dbReference>
<dbReference type="InterPro" id="IPR011701">
    <property type="entry name" value="MFS"/>
</dbReference>
<evidence type="ECO:0000256" key="10">
    <source>
        <dbReference type="ARBA" id="ARBA00044900"/>
    </source>
</evidence>
<comment type="subcellular location">
    <subcellularLocation>
        <location evidence="1">Membrane</location>
        <topology evidence="1">Multi-pass membrane protein</topology>
    </subcellularLocation>
</comment>
<evidence type="ECO:0000313" key="23">
    <source>
        <dbReference type="Proteomes" id="UP000235371"/>
    </source>
</evidence>
<evidence type="ECO:0000256" key="15">
    <source>
        <dbReference type="ARBA" id="ARBA00044985"/>
    </source>
</evidence>
<comment type="function">
    <text evidence="17">Lysosomal dipeptide uniporter that selectively exports lysine, arginine or histidine-containing dipeptides with a net positive charge from the lysosome lumen into the cytosol. Could play a role in a specific type of protein O-glycosylation indirectly regulating macrophages migration and tissue invasion. Also essential for liver homeostasis.</text>
</comment>
<dbReference type="InterPro" id="IPR036259">
    <property type="entry name" value="MFS_trans_sf"/>
</dbReference>